<feature type="region of interest" description="Disordered" evidence="1">
    <location>
        <begin position="178"/>
        <end position="198"/>
    </location>
</feature>
<dbReference type="KEGG" id="pno:SNOG_04578"/>
<dbReference type="HOGENOM" id="CLU_1378581_0_0_1"/>
<dbReference type="RefSeq" id="XP_001794993.1">
    <property type="nucleotide sequence ID" value="XM_001794941.1"/>
</dbReference>
<name>Q0UUI6_PHANO</name>
<dbReference type="GeneID" id="5971861"/>
<evidence type="ECO:0000256" key="1">
    <source>
        <dbReference type="SAM" id="MobiDB-lite"/>
    </source>
</evidence>
<dbReference type="VEuPathDB" id="FungiDB:JI435_045780"/>
<organism evidence="2 3">
    <name type="scientific">Phaeosphaeria nodorum (strain SN15 / ATCC MYA-4574 / FGSC 10173)</name>
    <name type="common">Glume blotch fungus</name>
    <name type="synonym">Parastagonospora nodorum</name>
    <dbReference type="NCBI Taxonomy" id="321614"/>
    <lineage>
        <taxon>Eukaryota</taxon>
        <taxon>Fungi</taxon>
        <taxon>Dikarya</taxon>
        <taxon>Ascomycota</taxon>
        <taxon>Pezizomycotina</taxon>
        <taxon>Dothideomycetes</taxon>
        <taxon>Pleosporomycetidae</taxon>
        <taxon>Pleosporales</taxon>
        <taxon>Pleosporineae</taxon>
        <taxon>Phaeosphaeriaceae</taxon>
        <taxon>Parastagonospora</taxon>
    </lineage>
</organism>
<gene>
    <name evidence="2" type="ORF">SNOG_04578</name>
</gene>
<proteinExistence type="predicted"/>
<sequence length="198" mass="22604">MRFLGYRINQALNGLAHSVTDAYWATLVQMGPPLLQLPAELRNSIYEHVNLNETVVLRSLAVLVNERYLHYLSPNLRNLKLACRQLFLETHHLPLQLADPSKNLSSNLVRREFKSKYKMDSVTGLILHFAESRAWFGAVTLQYTLSHKKNMILRCLMTLALGHKRANLLAELGTHIGQDSQDKNSKTVPSTDDIRHLH</sequence>
<dbReference type="Proteomes" id="UP000001055">
    <property type="component" value="Unassembled WGS sequence"/>
</dbReference>
<evidence type="ECO:0000313" key="3">
    <source>
        <dbReference type="Proteomes" id="UP000001055"/>
    </source>
</evidence>
<protein>
    <submittedName>
        <fullName evidence="2">Uncharacterized protein</fullName>
    </submittedName>
</protein>
<dbReference type="EMBL" id="CH445330">
    <property type="protein sequence ID" value="EAT88338.1"/>
    <property type="molecule type" value="Genomic_DNA"/>
</dbReference>
<evidence type="ECO:0000313" key="2">
    <source>
        <dbReference type="EMBL" id="EAT88338.1"/>
    </source>
</evidence>
<accession>Q0UUI6</accession>
<reference evidence="3" key="1">
    <citation type="journal article" date="2007" name="Plant Cell">
        <title>Dothideomycete-plant interactions illuminated by genome sequencing and EST analysis of the wheat pathogen Stagonospora nodorum.</title>
        <authorList>
            <person name="Hane J.K."/>
            <person name="Lowe R.G."/>
            <person name="Solomon P.S."/>
            <person name="Tan K.C."/>
            <person name="Schoch C.L."/>
            <person name="Spatafora J.W."/>
            <person name="Crous P.W."/>
            <person name="Kodira C."/>
            <person name="Birren B.W."/>
            <person name="Galagan J.E."/>
            <person name="Torriani S.F."/>
            <person name="McDonald B.A."/>
            <person name="Oliver R.P."/>
        </authorList>
    </citation>
    <scope>NUCLEOTIDE SEQUENCE [LARGE SCALE GENOMIC DNA]</scope>
    <source>
        <strain evidence="3">SN15 / ATCC MYA-4574 / FGSC 10173</strain>
    </source>
</reference>
<dbReference type="AlphaFoldDB" id="Q0UUI6"/>
<dbReference type="InParanoid" id="Q0UUI6"/>